<proteinExistence type="inferred from homology"/>
<dbReference type="Pfam" id="PF07980">
    <property type="entry name" value="SusD_RagB"/>
    <property type="match status" value="1"/>
</dbReference>
<dbReference type="AlphaFoldDB" id="A0A3E4MPF9"/>
<dbReference type="Proteomes" id="UP000260780">
    <property type="component" value="Unassembled WGS sequence"/>
</dbReference>
<evidence type="ECO:0000256" key="1">
    <source>
        <dbReference type="ARBA" id="ARBA00004442"/>
    </source>
</evidence>
<evidence type="ECO:0000256" key="5">
    <source>
        <dbReference type="ARBA" id="ARBA00023237"/>
    </source>
</evidence>
<dbReference type="EMBL" id="QSQT01000039">
    <property type="protein sequence ID" value="RGK51639.1"/>
    <property type="molecule type" value="Genomic_DNA"/>
</dbReference>
<name>A0A3E4MPF9_9BACT</name>
<gene>
    <name evidence="10" type="ORF">DWY14_06700</name>
    <name evidence="9" type="ORF">DXC17_10475</name>
    <name evidence="8" type="ORF">DXD04_14865</name>
</gene>
<evidence type="ECO:0000259" key="7">
    <source>
        <dbReference type="Pfam" id="PF14322"/>
    </source>
</evidence>
<keyword evidence="5" id="KW-0998">Cell outer membrane</keyword>
<feature type="domain" description="RagB/SusD" evidence="6">
    <location>
        <begin position="277"/>
        <end position="587"/>
    </location>
</feature>
<dbReference type="GO" id="GO:0009279">
    <property type="term" value="C:cell outer membrane"/>
    <property type="evidence" value="ECO:0007669"/>
    <property type="project" value="UniProtKB-SubCell"/>
</dbReference>
<comment type="subcellular location">
    <subcellularLocation>
        <location evidence="1">Cell outer membrane</location>
    </subcellularLocation>
</comment>
<dbReference type="InterPro" id="IPR011990">
    <property type="entry name" value="TPR-like_helical_dom_sf"/>
</dbReference>
<dbReference type="InterPro" id="IPR012944">
    <property type="entry name" value="SusD_RagB_dom"/>
</dbReference>
<dbReference type="EMBL" id="QSTF01000027">
    <property type="protein sequence ID" value="RGM38567.1"/>
    <property type="molecule type" value="Genomic_DNA"/>
</dbReference>
<protein>
    <submittedName>
        <fullName evidence="8">RagB/SusD family nutrient uptake outer membrane protein</fullName>
    </submittedName>
</protein>
<evidence type="ECO:0000313" key="8">
    <source>
        <dbReference type="EMBL" id="RGK51639.1"/>
    </source>
</evidence>
<dbReference type="Pfam" id="PF14322">
    <property type="entry name" value="SusD-like_3"/>
    <property type="match status" value="1"/>
</dbReference>
<organism evidence="8 12">
    <name type="scientific">Phocaeicola plebeius</name>
    <dbReference type="NCBI Taxonomy" id="310297"/>
    <lineage>
        <taxon>Bacteria</taxon>
        <taxon>Pseudomonadati</taxon>
        <taxon>Bacteroidota</taxon>
        <taxon>Bacteroidia</taxon>
        <taxon>Bacteroidales</taxon>
        <taxon>Bacteroidaceae</taxon>
        <taxon>Phocaeicola</taxon>
    </lineage>
</organism>
<keyword evidence="4" id="KW-0472">Membrane</keyword>
<comment type="similarity">
    <text evidence="2">Belongs to the SusD family.</text>
</comment>
<evidence type="ECO:0000313" key="11">
    <source>
        <dbReference type="Proteomes" id="UP000260780"/>
    </source>
</evidence>
<evidence type="ECO:0000256" key="3">
    <source>
        <dbReference type="ARBA" id="ARBA00022729"/>
    </source>
</evidence>
<evidence type="ECO:0000313" key="10">
    <source>
        <dbReference type="EMBL" id="RGS08288.1"/>
    </source>
</evidence>
<dbReference type="RefSeq" id="WP_117673976.1">
    <property type="nucleotide sequence ID" value="NZ_CABOGR010000039.1"/>
</dbReference>
<keyword evidence="3" id="KW-0732">Signal</keyword>
<keyword evidence="12" id="KW-1185">Reference proteome</keyword>
<sequence length="587" mass="65957">MKKTILYATLLALSFQSCDYLDREPLDSVTKDQFFTTATGTALQQYCNNFYPKLIKGHGDPLSYSFGMLEKEFESDNIFTWEYNVKSFGLHVAPTEAKDTEWQWENIRACNDFLMNYQSSPATQAEKNQYAGEIYFFKCLDYFNKLSVYGDVPWYTTVLNPGDEEMYKGRDSRTLVADSLLLNIEKAINLLSPKSKVGVSRVSKDAAIALKARMCLFEGTWRRYHNIEGDVKFLQEAYDAAGELMKEEYGYSIFKGSSPKTAYHELFTQENYNNNSEVILAKEYDPSLGKGNNVTRQIGVGETPIGASRDAVEDYLCATTGKPISLCGCEGHTTHTGIIAELENRDPRLLQTIATPKDGEYTYYLHGKAANIANIVATGADGSSSTGYAIAKFYKTSEFSSDHHKGSIDAPIFRYGEILLIRAEAGAELGVLDNTELGRTINELRKRVGFNHPLTVNPVADPKLEKEYPNIKGSNANLIREIRRERRIELFGEGYRYDDLRRWACGKRLDASVVVRAGIIPDASLYTTEQINDMKEELGLTSEGALDIYGKRVKTQAVFEEPKHYLLSIPINEISINPNLAPNNPGW</sequence>
<accession>A0A3E4MPF9</accession>
<evidence type="ECO:0000259" key="6">
    <source>
        <dbReference type="Pfam" id="PF07980"/>
    </source>
</evidence>
<feature type="domain" description="SusD-like N-terminal" evidence="7">
    <location>
        <begin position="19"/>
        <end position="216"/>
    </location>
</feature>
<dbReference type="Proteomes" id="UP000260862">
    <property type="component" value="Unassembled WGS sequence"/>
</dbReference>
<reference evidence="11 12" key="1">
    <citation type="submission" date="2018-08" db="EMBL/GenBank/DDBJ databases">
        <title>A genome reference for cultivated species of the human gut microbiota.</title>
        <authorList>
            <person name="Zou Y."/>
            <person name="Xue W."/>
            <person name="Luo G."/>
        </authorList>
    </citation>
    <scope>NUCLEOTIDE SEQUENCE [LARGE SCALE GENOMIC DNA]</scope>
    <source>
        <strain evidence="10 13">AF24-16AC</strain>
        <strain evidence="9 11">OM08-14</strain>
        <strain evidence="8 12">TF10-3AC</strain>
    </source>
</reference>
<dbReference type="Proteomes" id="UP000285750">
    <property type="component" value="Unassembled WGS sequence"/>
</dbReference>
<comment type="caution">
    <text evidence="8">The sequence shown here is derived from an EMBL/GenBank/DDBJ whole genome shotgun (WGS) entry which is preliminary data.</text>
</comment>
<dbReference type="EMBL" id="QRUY01000011">
    <property type="protein sequence ID" value="RGS08288.1"/>
    <property type="molecule type" value="Genomic_DNA"/>
</dbReference>
<dbReference type="PROSITE" id="PS51257">
    <property type="entry name" value="PROKAR_LIPOPROTEIN"/>
    <property type="match status" value="1"/>
</dbReference>
<dbReference type="SUPFAM" id="SSF48452">
    <property type="entry name" value="TPR-like"/>
    <property type="match status" value="1"/>
</dbReference>
<evidence type="ECO:0000313" key="13">
    <source>
        <dbReference type="Proteomes" id="UP000285750"/>
    </source>
</evidence>
<evidence type="ECO:0000256" key="4">
    <source>
        <dbReference type="ARBA" id="ARBA00023136"/>
    </source>
</evidence>
<evidence type="ECO:0000313" key="9">
    <source>
        <dbReference type="EMBL" id="RGM38567.1"/>
    </source>
</evidence>
<evidence type="ECO:0000256" key="2">
    <source>
        <dbReference type="ARBA" id="ARBA00006275"/>
    </source>
</evidence>
<dbReference type="InterPro" id="IPR033985">
    <property type="entry name" value="SusD-like_N"/>
</dbReference>
<dbReference type="Gene3D" id="1.25.40.390">
    <property type="match status" value="1"/>
</dbReference>
<evidence type="ECO:0000313" key="12">
    <source>
        <dbReference type="Proteomes" id="UP000260862"/>
    </source>
</evidence>